<evidence type="ECO:0000256" key="3">
    <source>
        <dbReference type="ARBA" id="ARBA00023157"/>
    </source>
</evidence>
<organism evidence="5 6">
    <name type="scientific">Holothuria leucospilota</name>
    <name type="common">Black long sea cucumber</name>
    <name type="synonym">Mertensiothuria leucospilota</name>
    <dbReference type="NCBI Taxonomy" id="206669"/>
    <lineage>
        <taxon>Eukaryota</taxon>
        <taxon>Metazoa</taxon>
        <taxon>Echinodermata</taxon>
        <taxon>Eleutherozoa</taxon>
        <taxon>Echinozoa</taxon>
        <taxon>Holothuroidea</taxon>
        <taxon>Aspidochirotacea</taxon>
        <taxon>Aspidochirotida</taxon>
        <taxon>Holothuriidae</taxon>
        <taxon>Holothuria</taxon>
    </lineage>
</organism>
<dbReference type="PANTHER" id="PTHR47221">
    <property type="entry name" value="FIBRINOGEN ALPHA CHAIN"/>
    <property type="match status" value="1"/>
</dbReference>
<evidence type="ECO:0000313" key="5">
    <source>
        <dbReference type="EMBL" id="KAJ8047843.1"/>
    </source>
</evidence>
<keyword evidence="6" id="KW-1185">Reference proteome</keyword>
<dbReference type="GO" id="GO:0005577">
    <property type="term" value="C:fibrinogen complex"/>
    <property type="evidence" value="ECO:0007669"/>
    <property type="project" value="TreeGrafter"/>
</dbReference>
<accession>A0A9Q1CN86</accession>
<dbReference type="PANTHER" id="PTHR47221:SF7">
    <property type="entry name" value="FIBRINOGEN BETA CHAIN"/>
    <property type="match status" value="1"/>
</dbReference>
<dbReference type="SUPFAM" id="SSF56496">
    <property type="entry name" value="Fibrinogen C-terminal domain-like"/>
    <property type="match status" value="1"/>
</dbReference>
<evidence type="ECO:0000256" key="1">
    <source>
        <dbReference type="ARBA" id="ARBA00004613"/>
    </source>
</evidence>
<dbReference type="GO" id="GO:0034116">
    <property type="term" value="P:positive regulation of heterotypic cell-cell adhesion"/>
    <property type="evidence" value="ECO:0007669"/>
    <property type="project" value="TreeGrafter"/>
</dbReference>
<dbReference type="Proteomes" id="UP001152320">
    <property type="component" value="Chromosome 2"/>
</dbReference>
<dbReference type="EMBL" id="JAIZAY010000002">
    <property type="protein sequence ID" value="KAJ8047843.1"/>
    <property type="molecule type" value="Genomic_DNA"/>
</dbReference>
<evidence type="ECO:0000259" key="4">
    <source>
        <dbReference type="PROSITE" id="PS51406"/>
    </source>
</evidence>
<dbReference type="InterPro" id="IPR037579">
    <property type="entry name" value="FIB_ANG-like"/>
</dbReference>
<feature type="domain" description="Fibrinogen C-terminal" evidence="4">
    <location>
        <begin position="1"/>
        <end position="63"/>
    </location>
</feature>
<evidence type="ECO:0000313" key="6">
    <source>
        <dbReference type="Proteomes" id="UP001152320"/>
    </source>
</evidence>
<dbReference type="Pfam" id="PF00147">
    <property type="entry name" value="Fibrinogen_C"/>
    <property type="match status" value="1"/>
</dbReference>
<sequence>MIRERGQEFETPDRHNDVYSYDCADVYDAGWWYKNCYTAKLNAVYGRTGDNSVELLRLDPNRY</sequence>
<dbReference type="GO" id="GO:0030674">
    <property type="term" value="F:protein-macromolecule adaptor activity"/>
    <property type="evidence" value="ECO:0007669"/>
    <property type="project" value="TreeGrafter"/>
</dbReference>
<name>A0A9Q1CN86_HOLLE</name>
<dbReference type="Gene3D" id="4.10.530.10">
    <property type="entry name" value="Gamma-fibrinogen Carboxyl Terminal Fragment, domain 2"/>
    <property type="match status" value="1"/>
</dbReference>
<dbReference type="InterPro" id="IPR002181">
    <property type="entry name" value="Fibrinogen_a/b/g_C_dom"/>
</dbReference>
<reference evidence="5" key="1">
    <citation type="submission" date="2021-10" db="EMBL/GenBank/DDBJ databases">
        <title>Tropical sea cucumber genome reveals ecological adaptation and Cuvierian tubules defense mechanism.</title>
        <authorList>
            <person name="Chen T."/>
        </authorList>
    </citation>
    <scope>NUCLEOTIDE SEQUENCE</scope>
    <source>
        <strain evidence="5">Nanhai2018</strain>
        <tissue evidence="5">Muscle</tissue>
    </source>
</reference>
<dbReference type="AlphaFoldDB" id="A0A9Q1CN86"/>
<dbReference type="InterPro" id="IPR036056">
    <property type="entry name" value="Fibrinogen-like_C"/>
</dbReference>
<keyword evidence="2" id="KW-0964">Secreted</keyword>
<proteinExistence type="predicted"/>
<dbReference type="PROSITE" id="PS51406">
    <property type="entry name" value="FIBRINOGEN_C_2"/>
    <property type="match status" value="1"/>
</dbReference>
<evidence type="ECO:0000256" key="2">
    <source>
        <dbReference type="ARBA" id="ARBA00022525"/>
    </source>
</evidence>
<comment type="caution">
    <text evidence="5">The sequence shown here is derived from an EMBL/GenBank/DDBJ whole genome shotgun (WGS) entry which is preliminary data.</text>
</comment>
<dbReference type="OrthoDB" id="5866198at2759"/>
<dbReference type="GO" id="GO:0005201">
    <property type="term" value="F:extracellular matrix structural constituent"/>
    <property type="evidence" value="ECO:0007669"/>
    <property type="project" value="TreeGrafter"/>
</dbReference>
<gene>
    <name evidence="5" type="ORF">HOLleu_06954</name>
</gene>
<protein>
    <submittedName>
        <fullName evidence="5">Tenascin-R</fullName>
    </submittedName>
</protein>
<comment type="subcellular location">
    <subcellularLocation>
        <location evidence="1">Secreted</location>
    </subcellularLocation>
</comment>
<keyword evidence="3" id="KW-1015">Disulfide bond</keyword>